<dbReference type="CDD" id="cd02440">
    <property type="entry name" value="AdoMet_MTases"/>
    <property type="match status" value="1"/>
</dbReference>
<organism evidence="7 8">
    <name type="scientific">Meira miltonrushii</name>
    <dbReference type="NCBI Taxonomy" id="1280837"/>
    <lineage>
        <taxon>Eukaryota</taxon>
        <taxon>Fungi</taxon>
        <taxon>Dikarya</taxon>
        <taxon>Basidiomycota</taxon>
        <taxon>Ustilaginomycotina</taxon>
        <taxon>Exobasidiomycetes</taxon>
        <taxon>Exobasidiales</taxon>
        <taxon>Brachybasidiaceae</taxon>
        <taxon>Meira</taxon>
    </lineage>
</organism>
<keyword evidence="8" id="KW-1185">Reference proteome</keyword>
<dbReference type="InterPro" id="IPR051038">
    <property type="entry name" value="RMT2/GAMT_Mtase"/>
</dbReference>
<evidence type="ECO:0000256" key="3">
    <source>
        <dbReference type="ARBA" id="ARBA00022691"/>
    </source>
</evidence>
<dbReference type="GO" id="GO:0032259">
    <property type="term" value="P:methylation"/>
    <property type="evidence" value="ECO:0007669"/>
    <property type="project" value="UniProtKB-KW"/>
</dbReference>
<dbReference type="PANTHER" id="PTHR32379:SF1">
    <property type="entry name" value="GUANIDINOACETATE N-METHYLTRANSFERASE"/>
    <property type="match status" value="1"/>
</dbReference>
<dbReference type="PROSITE" id="PS51559">
    <property type="entry name" value="SAM_RMT2"/>
    <property type="match status" value="1"/>
</dbReference>
<evidence type="ECO:0000313" key="8">
    <source>
        <dbReference type="Proteomes" id="UP000245771"/>
    </source>
</evidence>
<dbReference type="PROSITE" id="PS50297">
    <property type="entry name" value="ANK_REP_REGION"/>
    <property type="match status" value="1"/>
</dbReference>
<dbReference type="SUPFAM" id="SSF48403">
    <property type="entry name" value="Ankyrin repeat"/>
    <property type="match status" value="1"/>
</dbReference>
<name>A0A316VDP9_9BASI</name>
<keyword evidence="4" id="KW-0040">ANK repeat</keyword>
<feature type="domain" description="RMT2" evidence="6">
    <location>
        <begin position="166"/>
        <end position="401"/>
    </location>
</feature>
<dbReference type="GO" id="GO:0005737">
    <property type="term" value="C:cytoplasm"/>
    <property type="evidence" value="ECO:0007669"/>
    <property type="project" value="TreeGrafter"/>
</dbReference>
<dbReference type="InterPro" id="IPR026480">
    <property type="entry name" value="RMT2_dom"/>
</dbReference>
<feature type="repeat" description="ANK" evidence="4">
    <location>
        <begin position="48"/>
        <end position="80"/>
    </location>
</feature>
<keyword evidence="2 7" id="KW-0808">Transferase</keyword>
<dbReference type="GO" id="GO:0005634">
    <property type="term" value="C:nucleus"/>
    <property type="evidence" value="ECO:0007669"/>
    <property type="project" value="TreeGrafter"/>
</dbReference>
<sequence length="401" mass="45185">MPEERIARNIALHIAAGDGNITKCETLLNDDEDGTNGADAWWEDESHLRWNALHFAVSGGHSDIVKLLLRRGGIWNAIDELGFTPADYAWSLNNDEIYWILFEEGVRQTLVLNLLDRKALAQSASRDPGANGATAKDGEGEKGVQVGENGESSTLKLQVTESSGEVSAQNDRFLESRLTFVKDGEGKMRCMDKDGGLVMAAWETDVMQKTATLLCTDQQTGQPITGLKILNVGFGLGIVDEFFQQYKPSKHVIVEAHPDAIAFARQNGWHEKPGVELIHAKWEDALDQLANGELFDVIYWDTYAQGYGELRDFFEEVPYLLDESNPNARFSFFHGLAGTNRFLYDIYTRVSELDLREMGLDTQWYDIRPSTTSETWNGILRKYWDLDVLRIPISKRIQDVE</sequence>
<evidence type="ECO:0000256" key="5">
    <source>
        <dbReference type="SAM" id="MobiDB-lite"/>
    </source>
</evidence>
<evidence type="ECO:0000259" key="6">
    <source>
        <dbReference type="PROSITE" id="PS51559"/>
    </source>
</evidence>
<dbReference type="SUPFAM" id="SSF53335">
    <property type="entry name" value="S-adenosyl-L-methionine-dependent methyltransferases"/>
    <property type="match status" value="1"/>
</dbReference>
<dbReference type="InterPro" id="IPR029063">
    <property type="entry name" value="SAM-dependent_MTases_sf"/>
</dbReference>
<dbReference type="PROSITE" id="PS50088">
    <property type="entry name" value="ANK_REPEAT"/>
    <property type="match status" value="1"/>
</dbReference>
<protein>
    <submittedName>
        <fullName evidence="7">S-adenosyl-L-methionine-dependent methyltransferase</fullName>
    </submittedName>
</protein>
<dbReference type="RefSeq" id="XP_025353917.1">
    <property type="nucleotide sequence ID" value="XM_025496659.1"/>
</dbReference>
<accession>A0A316VDP9</accession>
<keyword evidence="1 7" id="KW-0489">Methyltransferase</keyword>
<gene>
    <name evidence="7" type="ORF">FA14DRAFT_124733</name>
</gene>
<feature type="region of interest" description="Disordered" evidence="5">
    <location>
        <begin position="123"/>
        <end position="153"/>
    </location>
</feature>
<keyword evidence="3" id="KW-0949">S-adenosyl-L-methionine</keyword>
<evidence type="ECO:0000313" key="7">
    <source>
        <dbReference type="EMBL" id="PWN33615.1"/>
    </source>
</evidence>
<dbReference type="Pfam" id="PF12796">
    <property type="entry name" value="Ank_2"/>
    <property type="match status" value="1"/>
</dbReference>
<dbReference type="FunCoup" id="A0A316VDP9">
    <property type="interactions" value="289"/>
</dbReference>
<evidence type="ECO:0000256" key="4">
    <source>
        <dbReference type="PROSITE-ProRule" id="PRU00023"/>
    </source>
</evidence>
<evidence type="ECO:0000256" key="2">
    <source>
        <dbReference type="ARBA" id="ARBA00022679"/>
    </source>
</evidence>
<dbReference type="InterPro" id="IPR002110">
    <property type="entry name" value="Ankyrin_rpt"/>
</dbReference>
<dbReference type="OrthoDB" id="19014at2759"/>
<dbReference type="InParanoid" id="A0A316VDP9"/>
<dbReference type="STRING" id="1280837.A0A316VDP9"/>
<dbReference type="EMBL" id="KZ819604">
    <property type="protein sequence ID" value="PWN33615.1"/>
    <property type="molecule type" value="Genomic_DNA"/>
</dbReference>
<dbReference type="PANTHER" id="PTHR32379">
    <property type="entry name" value="GUANIDINOACETATE N-METHYLTRANSFERASE"/>
    <property type="match status" value="1"/>
</dbReference>
<reference evidence="7 8" key="1">
    <citation type="journal article" date="2018" name="Mol. Biol. Evol.">
        <title>Broad Genomic Sampling Reveals a Smut Pathogenic Ancestry of the Fungal Clade Ustilaginomycotina.</title>
        <authorList>
            <person name="Kijpornyongpan T."/>
            <person name="Mondo S.J."/>
            <person name="Barry K."/>
            <person name="Sandor L."/>
            <person name="Lee J."/>
            <person name="Lipzen A."/>
            <person name="Pangilinan J."/>
            <person name="LaButti K."/>
            <person name="Hainaut M."/>
            <person name="Henrissat B."/>
            <person name="Grigoriev I.V."/>
            <person name="Spatafora J.W."/>
            <person name="Aime M.C."/>
        </authorList>
    </citation>
    <scope>NUCLEOTIDE SEQUENCE [LARGE SCALE GENOMIC DNA]</scope>
    <source>
        <strain evidence="7 8">MCA 3882</strain>
    </source>
</reference>
<dbReference type="Gene3D" id="1.25.40.20">
    <property type="entry name" value="Ankyrin repeat-containing domain"/>
    <property type="match status" value="1"/>
</dbReference>
<dbReference type="Gene3D" id="3.40.50.150">
    <property type="entry name" value="Vaccinia Virus protein VP39"/>
    <property type="match status" value="1"/>
</dbReference>
<dbReference type="GO" id="GO:0019702">
    <property type="term" value="F:protein arginine N5-methyltransferase activity"/>
    <property type="evidence" value="ECO:0007669"/>
    <property type="project" value="TreeGrafter"/>
</dbReference>
<dbReference type="InterPro" id="IPR036770">
    <property type="entry name" value="Ankyrin_rpt-contain_sf"/>
</dbReference>
<dbReference type="SMART" id="SM00248">
    <property type="entry name" value="ANK"/>
    <property type="match status" value="3"/>
</dbReference>
<evidence type="ECO:0000256" key="1">
    <source>
        <dbReference type="ARBA" id="ARBA00022603"/>
    </source>
</evidence>
<dbReference type="GeneID" id="37018440"/>
<proteinExistence type="predicted"/>
<dbReference type="AlphaFoldDB" id="A0A316VDP9"/>
<dbReference type="Proteomes" id="UP000245771">
    <property type="component" value="Unassembled WGS sequence"/>
</dbReference>